<dbReference type="EMBL" id="QQNH01000017">
    <property type="protein sequence ID" value="RDE08389.1"/>
    <property type="molecule type" value="Genomic_DNA"/>
</dbReference>
<dbReference type="GO" id="GO:0016787">
    <property type="term" value="F:hydrolase activity"/>
    <property type="evidence" value="ECO:0007669"/>
    <property type="project" value="UniProtKB-KW"/>
</dbReference>
<dbReference type="InterPro" id="IPR029058">
    <property type="entry name" value="AB_hydrolase_fold"/>
</dbReference>
<dbReference type="PANTHER" id="PTHR11614">
    <property type="entry name" value="PHOSPHOLIPASE-RELATED"/>
    <property type="match status" value="1"/>
</dbReference>
<protein>
    <submittedName>
        <fullName evidence="2">Alpha/beta hydrolase</fullName>
    </submittedName>
</protein>
<gene>
    <name evidence="2" type="ORF">DVH29_11715</name>
</gene>
<evidence type="ECO:0000313" key="3">
    <source>
        <dbReference type="Proteomes" id="UP000253759"/>
    </source>
</evidence>
<organism evidence="2 3">
    <name type="scientific">Pelagibacterium lacus</name>
    <dbReference type="NCBI Taxonomy" id="2282655"/>
    <lineage>
        <taxon>Bacteria</taxon>
        <taxon>Pseudomonadati</taxon>
        <taxon>Pseudomonadota</taxon>
        <taxon>Alphaproteobacteria</taxon>
        <taxon>Hyphomicrobiales</taxon>
        <taxon>Devosiaceae</taxon>
        <taxon>Pelagibacterium</taxon>
    </lineage>
</organism>
<name>A0A369W2W8_9HYPH</name>
<dbReference type="RefSeq" id="WP_114646367.1">
    <property type="nucleotide sequence ID" value="NZ_QQNH01000017.1"/>
</dbReference>
<dbReference type="Gene3D" id="3.40.50.1820">
    <property type="entry name" value="alpha/beta hydrolase"/>
    <property type="match status" value="1"/>
</dbReference>
<reference evidence="3" key="1">
    <citation type="submission" date="2018-07" db="EMBL/GenBank/DDBJ databases">
        <authorList>
            <person name="Liu B.-T."/>
            <person name="Du Z."/>
        </authorList>
    </citation>
    <scope>NUCLEOTIDE SEQUENCE [LARGE SCALE GENOMIC DNA]</scope>
    <source>
        <strain evidence="3">XYN52</strain>
    </source>
</reference>
<feature type="domain" description="Serine aminopeptidase S33" evidence="1">
    <location>
        <begin position="46"/>
        <end position="303"/>
    </location>
</feature>
<keyword evidence="3" id="KW-1185">Reference proteome</keyword>
<accession>A0A369W2W8</accession>
<dbReference type="AlphaFoldDB" id="A0A369W2W8"/>
<evidence type="ECO:0000259" key="1">
    <source>
        <dbReference type="Pfam" id="PF12146"/>
    </source>
</evidence>
<sequence>MAATISEPSLVHLDSNPVPSGARAGFFTTSDKVRLRYALFPRTSEAARGTVVLVQGRTEFIEKYFETIADFQKRGFAVATYDLRGQGGSDRLIGNPRLGYVEHFDDYWTDLRDFHAGIVLPDCPPPYYLVGHSTGGLIGLLAATRDRLMFDRVFLSSPMIGLPGLPLSLKWSARVVNALRYLGLSRLPIGRGADMSPANMAFAGNPLTRDEVRFGRISVVLAARPDLMVGLPTLGWIGSALSAMVRANADGFPATLKIPVFICAAALDRVVATAATEALGVRLKAGHHVVIAGARHELFMETDAVREQVLAAFDAFVTEQSD</sequence>
<keyword evidence="2" id="KW-0378">Hydrolase</keyword>
<dbReference type="Proteomes" id="UP000253759">
    <property type="component" value="Unassembled WGS sequence"/>
</dbReference>
<dbReference type="InterPro" id="IPR022742">
    <property type="entry name" value="Hydrolase_4"/>
</dbReference>
<comment type="caution">
    <text evidence="2">The sequence shown here is derived from an EMBL/GenBank/DDBJ whole genome shotgun (WGS) entry which is preliminary data.</text>
</comment>
<dbReference type="SUPFAM" id="SSF53474">
    <property type="entry name" value="alpha/beta-Hydrolases"/>
    <property type="match status" value="1"/>
</dbReference>
<dbReference type="InterPro" id="IPR051044">
    <property type="entry name" value="MAG_DAG_Lipase"/>
</dbReference>
<evidence type="ECO:0000313" key="2">
    <source>
        <dbReference type="EMBL" id="RDE08389.1"/>
    </source>
</evidence>
<dbReference type="Pfam" id="PF12146">
    <property type="entry name" value="Hydrolase_4"/>
    <property type="match status" value="1"/>
</dbReference>
<proteinExistence type="predicted"/>